<dbReference type="OrthoDB" id="673374at2759"/>
<accession>A0A835DEL6</accession>
<comment type="caution">
    <text evidence="3">The sequence shown here is derived from an EMBL/GenBank/DDBJ whole genome shotgun (WGS) entry which is preliminary data.</text>
</comment>
<feature type="domain" description="DUF3475" evidence="2">
    <location>
        <begin position="40"/>
        <end position="95"/>
    </location>
</feature>
<dbReference type="OMA" id="VGWYDER"/>
<dbReference type="GO" id="GO:0045927">
    <property type="term" value="P:positive regulation of growth"/>
    <property type="evidence" value="ECO:0007669"/>
    <property type="project" value="InterPro"/>
</dbReference>
<evidence type="ECO:0000313" key="4">
    <source>
        <dbReference type="Proteomes" id="UP000655225"/>
    </source>
</evidence>
<proteinExistence type="predicted"/>
<dbReference type="PANTHER" id="PTHR31371">
    <property type="entry name" value="BNAC09G50660D PROTEIN"/>
    <property type="match status" value="1"/>
</dbReference>
<reference evidence="3 4" key="1">
    <citation type="submission" date="2020-04" db="EMBL/GenBank/DDBJ databases">
        <title>Plant Genome Project.</title>
        <authorList>
            <person name="Zhang R.-G."/>
        </authorList>
    </citation>
    <scope>NUCLEOTIDE SEQUENCE [LARGE SCALE GENOMIC DNA]</scope>
    <source>
        <strain evidence="3">YNK0</strain>
        <tissue evidence="3">Leaf</tissue>
    </source>
</reference>
<evidence type="ECO:0000259" key="1">
    <source>
        <dbReference type="Pfam" id="PF05003"/>
    </source>
</evidence>
<feature type="domain" description="DUF668" evidence="1">
    <location>
        <begin position="348"/>
        <end position="439"/>
    </location>
</feature>
<evidence type="ECO:0000259" key="2">
    <source>
        <dbReference type="Pfam" id="PF11961"/>
    </source>
</evidence>
<evidence type="ECO:0008006" key="5">
    <source>
        <dbReference type="Google" id="ProtNLM"/>
    </source>
</evidence>
<evidence type="ECO:0000313" key="3">
    <source>
        <dbReference type="EMBL" id="KAF8397429.1"/>
    </source>
</evidence>
<dbReference type="EMBL" id="JABCRI010000011">
    <property type="protein sequence ID" value="KAF8397429.1"/>
    <property type="molecule type" value="Genomic_DNA"/>
</dbReference>
<keyword evidence="4" id="KW-1185">Reference proteome</keyword>
<gene>
    <name evidence="3" type="ORF">HHK36_016345</name>
</gene>
<name>A0A835DEL6_TETSI</name>
<protein>
    <recommendedName>
        <fullName evidence="5">Avr9/Cf-9 rapidly elicited protein 137</fullName>
    </recommendedName>
</protein>
<dbReference type="InterPro" id="IPR007700">
    <property type="entry name" value="DUF668"/>
</dbReference>
<organism evidence="3 4">
    <name type="scientific">Tetracentron sinense</name>
    <name type="common">Spur-leaf</name>
    <dbReference type="NCBI Taxonomy" id="13715"/>
    <lineage>
        <taxon>Eukaryota</taxon>
        <taxon>Viridiplantae</taxon>
        <taxon>Streptophyta</taxon>
        <taxon>Embryophyta</taxon>
        <taxon>Tracheophyta</taxon>
        <taxon>Spermatophyta</taxon>
        <taxon>Magnoliopsida</taxon>
        <taxon>Trochodendrales</taxon>
        <taxon>Trochodendraceae</taxon>
        <taxon>Tetracentron</taxon>
    </lineage>
</organism>
<sequence length="504" mass="57507">MWLSEIGNFVGNGLKRPPASDTKKNSRLNFRQEKSPTLGILAFETAKIMSRLVSLYKSLSDEEIFKLRKNVMRSEGVAYLNSKDERFLLNLAFVERIEDIDRAAIAVARLGKKCSDFQLNRFHHVYADLSLGSFDLGQTDFVSKEVEKIVGKMEKFISATSNLYSGLEVLAEMEVSERKLIQWKNTRPMQSQKANSDLFDQKLAWQRKQVRRYRDVSLWNQTFDKSVGLMARLICIVYARICFVFGPYISVLPRVSARHARFPSQHMQVHPHSGPLLDKPLKDVGVLSKSGPLSKSSKQGLVRFWTQELNPLLPADIGFGIGVKENQTFGCCENRKKKRLFEVAPTTTVGGAGLALRYAKVIIIAERCLNSQCPIGDDTREDLYQMLSASLKMLVRWKLRNSWRKEEDESNDESLAEGWRDALNRMLGWLAPMAHDTVRWQTERSFEKQKFDARPTVLLLQTLHFSDREKTEAAIAEVLVGLSCIFRYESGHSHSCDHCDGDRS</sequence>
<dbReference type="AlphaFoldDB" id="A0A835DEL6"/>
<dbReference type="PANTHER" id="PTHR31371:SF13">
    <property type="entry name" value="OS05G0457600 PROTEIN"/>
    <property type="match status" value="1"/>
</dbReference>
<dbReference type="Proteomes" id="UP000655225">
    <property type="component" value="Unassembled WGS sequence"/>
</dbReference>
<dbReference type="InterPro" id="IPR021864">
    <property type="entry name" value="DUF3475"/>
</dbReference>
<dbReference type="Pfam" id="PF05003">
    <property type="entry name" value="DUF668"/>
    <property type="match status" value="1"/>
</dbReference>
<dbReference type="Pfam" id="PF11961">
    <property type="entry name" value="DUF3475"/>
    <property type="match status" value="1"/>
</dbReference>